<evidence type="ECO:0000313" key="11">
    <source>
        <dbReference type="EMBL" id="HJD98179.1"/>
    </source>
</evidence>
<dbReference type="PANTHER" id="PTHR20941:SF1">
    <property type="entry name" value="FOLIC ACID SYNTHESIS PROTEIN FOL1"/>
    <property type="match status" value="1"/>
</dbReference>
<comment type="pathway">
    <text evidence="3 9">Cofactor biosynthesis; tetrahydrofolate biosynthesis; 7,8-dihydrofolate from 2-amino-4-hydroxy-6-hydroxymethyl-7,8-dihydropteridine diphosphate and 4-aminobenzoate: step 1/2.</text>
</comment>
<dbReference type="GO" id="GO:0005829">
    <property type="term" value="C:cytosol"/>
    <property type="evidence" value="ECO:0007669"/>
    <property type="project" value="TreeGrafter"/>
</dbReference>
<dbReference type="InterPro" id="IPR045031">
    <property type="entry name" value="DHP_synth-like"/>
</dbReference>
<feature type="domain" description="Pterin-binding" evidence="10">
    <location>
        <begin position="27"/>
        <end position="290"/>
    </location>
</feature>
<dbReference type="NCBIfam" id="TIGR01496">
    <property type="entry name" value="DHPS"/>
    <property type="match status" value="1"/>
</dbReference>
<evidence type="ECO:0000256" key="2">
    <source>
        <dbReference type="ARBA" id="ARBA00001946"/>
    </source>
</evidence>
<evidence type="ECO:0000256" key="8">
    <source>
        <dbReference type="ARBA" id="ARBA00022909"/>
    </source>
</evidence>
<dbReference type="SUPFAM" id="SSF51717">
    <property type="entry name" value="Dihydropteroate synthetase-like"/>
    <property type="match status" value="1"/>
</dbReference>
<evidence type="ECO:0000259" key="10">
    <source>
        <dbReference type="PROSITE" id="PS50972"/>
    </source>
</evidence>
<dbReference type="EC" id="2.5.1.15" evidence="4 9"/>
<sequence length="300" mass="32373">MTPVWMLRHGAFSPVSSEKQGGTPSRFTLWGVVNVTPDSFYDGGRHAEKSRALSHALTLAGEGARILDFGGASSRPGAEDVPAKEELSRVMPVLREACLLRASGEDAFRERLFSVDTWRAAVAKEALEAGADIVNDISACAWEPELREVVASCRPGYVLMHCLPGARPGSMQKAPHYGNVTDEVLAFFEEGMKKLVGDGLPEEHIMLDPGIGFGKTAEHNSALLCDMERLLALGRPVLLGVSQKSLFGDILGLDVAHRGEATNVCTALLAARGVRHHRVHDVASARRALTLADRFTPWGD</sequence>
<dbReference type="Proteomes" id="UP000698963">
    <property type="component" value="Unassembled WGS sequence"/>
</dbReference>
<comment type="catalytic activity">
    <reaction evidence="1">
        <text>(7,8-dihydropterin-6-yl)methyl diphosphate + 4-aminobenzoate = 7,8-dihydropteroate + diphosphate</text>
        <dbReference type="Rhea" id="RHEA:19949"/>
        <dbReference type="ChEBI" id="CHEBI:17836"/>
        <dbReference type="ChEBI" id="CHEBI:17839"/>
        <dbReference type="ChEBI" id="CHEBI:33019"/>
        <dbReference type="ChEBI" id="CHEBI:72950"/>
        <dbReference type="EC" id="2.5.1.15"/>
    </reaction>
</comment>
<evidence type="ECO:0000256" key="1">
    <source>
        <dbReference type="ARBA" id="ARBA00000012"/>
    </source>
</evidence>
<accession>A0A921DS52</accession>
<dbReference type="GO" id="GO:0046656">
    <property type="term" value="P:folic acid biosynthetic process"/>
    <property type="evidence" value="ECO:0007669"/>
    <property type="project" value="UniProtKB-KW"/>
</dbReference>
<dbReference type="InterPro" id="IPR006390">
    <property type="entry name" value="DHP_synth_dom"/>
</dbReference>
<reference evidence="11" key="1">
    <citation type="journal article" date="2021" name="PeerJ">
        <title>Extensive microbial diversity within the chicken gut microbiome revealed by metagenomics and culture.</title>
        <authorList>
            <person name="Gilroy R."/>
            <person name="Ravi A."/>
            <person name="Getino M."/>
            <person name="Pursley I."/>
            <person name="Horton D.L."/>
            <person name="Alikhan N.F."/>
            <person name="Baker D."/>
            <person name="Gharbi K."/>
            <person name="Hall N."/>
            <person name="Watson M."/>
            <person name="Adriaenssens E.M."/>
            <person name="Foster-Nyarko E."/>
            <person name="Jarju S."/>
            <person name="Secka A."/>
            <person name="Antonio M."/>
            <person name="Oren A."/>
            <person name="Chaudhuri R.R."/>
            <person name="La Ragione R."/>
            <person name="Hildebrand F."/>
            <person name="Pallen M.J."/>
        </authorList>
    </citation>
    <scope>NUCLEOTIDE SEQUENCE</scope>
    <source>
        <strain evidence="11">ChiGjej2B2-19336</strain>
    </source>
</reference>
<comment type="similarity">
    <text evidence="9">Belongs to the DHPS family.</text>
</comment>
<dbReference type="Gene3D" id="3.20.20.20">
    <property type="entry name" value="Dihydropteroate synthase-like"/>
    <property type="match status" value="1"/>
</dbReference>
<keyword evidence="8 9" id="KW-0289">Folate biosynthesis</keyword>
<dbReference type="Pfam" id="PF00809">
    <property type="entry name" value="Pterin_bind"/>
    <property type="match status" value="1"/>
</dbReference>
<dbReference type="EMBL" id="DYZA01000229">
    <property type="protein sequence ID" value="HJD98179.1"/>
    <property type="molecule type" value="Genomic_DNA"/>
</dbReference>
<dbReference type="CDD" id="cd00739">
    <property type="entry name" value="DHPS"/>
    <property type="match status" value="1"/>
</dbReference>
<evidence type="ECO:0000256" key="3">
    <source>
        <dbReference type="ARBA" id="ARBA00004763"/>
    </source>
</evidence>
<gene>
    <name evidence="11" type="primary">folP</name>
    <name evidence="11" type="ORF">K8W16_11105</name>
</gene>
<evidence type="ECO:0000256" key="9">
    <source>
        <dbReference type="RuleBase" id="RU361205"/>
    </source>
</evidence>
<protein>
    <recommendedName>
        <fullName evidence="4 9">Dihydropteroate synthase</fullName>
        <shortName evidence="9">DHPS</shortName>
        <ecNumber evidence="4 9">2.5.1.15</ecNumber>
    </recommendedName>
    <alternativeName>
        <fullName evidence="9">Dihydropteroate pyrophosphorylase</fullName>
    </alternativeName>
</protein>
<dbReference type="GO" id="GO:0004156">
    <property type="term" value="F:dihydropteroate synthase activity"/>
    <property type="evidence" value="ECO:0007669"/>
    <property type="project" value="UniProtKB-EC"/>
</dbReference>
<dbReference type="PANTHER" id="PTHR20941">
    <property type="entry name" value="FOLATE SYNTHESIS PROTEINS"/>
    <property type="match status" value="1"/>
</dbReference>
<dbReference type="PROSITE" id="PS50972">
    <property type="entry name" value="PTERIN_BINDING"/>
    <property type="match status" value="1"/>
</dbReference>
<comment type="caution">
    <text evidence="11">The sequence shown here is derived from an EMBL/GenBank/DDBJ whole genome shotgun (WGS) entry which is preliminary data.</text>
</comment>
<evidence type="ECO:0000256" key="4">
    <source>
        <dbReference type="ARBA" id="ARBA00012458"/>
    </source>
</evidence>
<keyword evidence="6 9" id="KW-0479">Metal-binding</keyword>
<dbReference type="RefSeq" id="WP_304123714.1">
    <property type="nucleotide sequence ID" value="NZ_DYZA01000229.1"/>
</dbReference>
<comment type="function">
    <text evidence="9">Catalyzes the condensation of para-aminobenzoate (pABA) with 6-hydroxymethyl-7,8-dihydropterin diphosphate (DHPt-PP) to form 7,8-dihydropteroate (H2Pte), the immediate precursor of folate derivatives.</text>
</comment>
<evidence type="ECO:0000256" key="5">
    <source>
        <dbReference type="ARBA" id="ARBA00022679"/>
    </source>
</evidence>
<reference evidence="11" key="2">
    <citation type="submission" date="2021-09" db="EMBL/GenBank/DDBJ databases">
        <authorList>
            <person name="Gilroy R."/>
        </authorList>
    </citation>
    <scope>NUCLEOTIDE SEQUENCE</scope>
    <source>
        <strain evidence="11">ChiGjej2B2-19336</strain>
    </source>
</reference>
<evidence type="ECO:0000256" key="7">
    <source>
        <dbReference type="ARBA" id="ARBA00022842"/>
    </source>
</evidence>
<dbReference type="InterPro" id="IPR000489">
    <property type="entry name" value="Pterin-binding_dom"/>
</dbReference>
<comment type="cofactor">
    <cofactor evidence="2 9">
        <name>Mg(2+)</name>
        <dbReference type="ChEBI" id="CHEBI:18420"/>
    </cofactor>
</comment>
<dbReference type="PROSITE" id="PS00793">
    <property type="entry name" value="DHPS_2"/>
    <property type="match status" value="1"/>
</dbReference>
<dbReference type="PROSITE" id="PS00792">
    <property type="entry name" value="DHPS_1"/>
    <property type="match status" value="1"/>
</dbReference>
<proteinExistence type="inferred from homology"/>
<keyword evidence="7 9" id="KW-0460">Magnesium</keyword>
<organism evidence="11 12">
    <name type="scientific">Mailhella massiliensis</name>
    <dbReference type="NCBI Taxonomy" id="1903261"/>
    <lineage>
        <taxon>Bacteria</taxon>
        <taxon>Pseudomonadati</taxon>
        <taxon>Thermodesulfobacteriota</taxon>
        <taxon>Desulfovibrionia</taxon>
        <taxon>Desulfovibrionales</taxon>
        <taxon>Desulfovibrionaceae</taxon>
        <taxon>Mailhella</taxon>
    </lineage>
</organism>
<keyword evidence="5 9" id="KW-0808">Transferase</keyword>
<evidence type="ECO:0000313" key="12">
    <source>
        <dbReference type="Proteomes" id="UP000698963"/>
    </source>
</evidence>
<name>A0A921DS52_9BACT</name>
<dbReference type="InterPro" id="IPR011005">
    <property type="entry name" value="Dihydropteroate_synth-like_sf"/>
</dbReference>
<dbReference type="AlphaFoldDB" id="A0A921DS52"/>
<evidence type="ECO:0000256" key="6">
    <source>
        <dbReference type="ARBA" id="ARBA00022723"/>
    </source>
</evidence>
<dbReference type="GO" id="GO:0046654">
    <property type="term" value="P:tetrahydrofolate biosynthetic process"/>
    <property type="evidence" value="ECO:0007669"/>
    <property type="project" value="TreeGrafter"/>
</dbReference>
<dbReference type="GO" id="GO:0046872">
    <property type="term" value="F:metal ion binding"/>
    <property type="evidence" value="ECO:0007669"/>
    <property type="project" value="UniProtKB-KW"/>
</dbReference>